<dbReference type="InterPro" id="IPR032286">
    <property type="entry name" value="DUF4837"/>
</dbReference>
<evidence type="ECO:0000313" key="3">
    <source>
        <dbReference type="Proteomes" id="UP000248840"/>
    </source>
</evidence>
<feature type="chain" id="PRO_5016409776" evidence="1">
    <location>
        <begin position="21"/>
        <end position="327"/>
    </location>
</feature>
<gene>
    <name evidence="2" type="ORF">CLV55_104123</name>
</gene>
<keyword evidence="1" id="KW-0732">Signal</keyword>
<comment type="caution">
    <text evidence="2">The sequence shown here is derived from an EMBL/GenBank/DDBJ whole genome shotgun (WGS) entry which is preliminary data.</text>
</comment>
<sequence>MNKVLFLCVIVLLCFTSCSFKEKKTTTDSSGKINNVSVIIDDQLWNGEVGDSIRNKFAAPVYGLPQEEPIFTLNQYPVKLLEGFMSNNRNIIVVKKESKSQFRIEKNEYANPQVVVHISGNSVQELLDTIEKNDSLIVSDFKKSEIQILQHKIKSDSLADTKAISKKFNIKIDIPIKYKLVLKKRNFLWYKKEITSGNLSLIFYQLPMKSIKHNSNIAKRITKIRDSIGRRYIHGAVSRTWMATEQAFSPFVSTVEIFKRKAYETRGSWELVNDFMNGPFINYALLDTSNKRILVVEGFCYASSKQKRDLVFELESIIKSIIFLKKK</sequence>
<protein>
    <submittedName>
        <fullName evidence="2">Uncharacterized protein DUF4837</fullName>
    </submittedName>
</protein>
<keyword evidence="3" id="KW-1185">Reference proteome</keyword>
<dbReference type="EMBL" id="QLSZ01000004">
    <property type="protein sequence ID" value="RAR72863.1"/>
    <property type="molecule type" value="Genomic_DNA"/>
</dbReference>
<dbReference type="Proteomes" id="UP000248840">
    <property type="component" value="Unassembled WGS sequence"/>
</dbReference>
<reference evidence="2 3" key="1">
    <citation type="submission" date="2018-06" db="EMBL/GenBank/DDBJ databases">
        <title>Genomic Encyclopedia of Archaeal and Bacterial Type Strains, Phase II (KMG-II): from individual species to whole genera.</title>
        <authorList>
            <person name="Goeker M."/>
        </authorList>
    </citation>
    <scope>NUCLEOTIDE SEQUENCE [LARGE SCALE GENOMIC DNA]</scope>
    <source>
        <strain evidence="2 3">DSM 25663</strain>
    </source>
</reference>
<feature type="signal peptide" evidence="1">
    <location>
        <begin position="1"/>
        <end position="20"/>
    </location>
</feature>
<organism evidence="2 3">
    <name type="scientific">Flavobacterium aciduliphilum</name>
    <dbReference type="NCBI Taxonomy" id="1101402"/>
    <lineage>
        <taxon>Bacteria</taxon>
        <taxon>Pseudomonadati</taxon>
        <taxon>Bacteroidota</taxon>
        <taxon>Flavobacteriia</taxon>
        <taxon>Flavobacteriales</taxon>
        <taxon>Flavobacteriaceae</taxon>
        <taxon>Flavobacterium</taxon>
    </lineage>
</organism>
<evidence type="ECO:0000313" key="2">
    <source>
        <dbReference type="EMBL" id="RAR72863.1"/>
    </source>
</evidence>
<dbReference type="RefSeq" id="WP_112112853.1">
    <property type="nucleotide sequence ID" value="NZ_QLSZ01000004.1"/>
</dbReference>
<dbReference type="OrthoDB" id="1115230at2"/>
<name>A0A328YIJ9_9FLAO</name>
<evidence type="ECO:0000256" key="1">
    <source>
        <dbReference type="SAM" id="SignalP"/>
    </source>
</evidence>
<dbReference type="AlphaFoldDB" id="A0A328YIJ9"/>
<accession>A0A328YIJ9</accession>
<dbReference type="Pfam" id="PF16125">
    <property type="entry name" value="DUF4837"/>
    <property type="match status" value="1"/>
</dbReference>
<proteinExistence type="predicted"/>